<dbReference type="STRING" id="283909.R7TT43"/>
<evidence type="ECO:0000313" key="5">
    <source>
        <dbReference type="Proteomes" id="UP000014760"/>
    </source>
</evidence>
<feature type="region of interest" description="Disordered" evidence="2">
    <location>
        <begin position="515"/>
        <end position="537"/>
    </location>
</feature>
<evidence type="ECO:0000313" key="4">
    <source>
        <dbReference type="EnsemblMetazoa" id="CapteP225127"/>
    </source>
</evidence>
<accession>R7TT43</accession>
<proteinExistence type="predicted"/>
<evidence type="ECO:0000313" key="3">
    <source>
        <dbReference type="EMBL" id="ELT96787.1"/>
    </source>
</evidence>
<dbReference type="PROSITE" id="PS50082">
    <property type="entry name" value="WD_REPEATS_2"/>
    <property type="match status" value="3"/>
</dbReference>
<reference evidence="4" key="3">
    <citation type="submission" date="2015-06" db="UniProtKB">
        <authorList>
            <consortium name="EnsemblMetazoa"/>
        </authorList>
    </citation>
    <scope>IDENTIFICATION</scope>
</reference>
<dbReference type="AlphaFoldDB" id="R7TT43"/>
<reference evidence="5" key="1">
    <citation type="submission" date="2012-12" db="EMBL/GenBank/DDBJ databases">
        <authorList>
            <person name="Hellsten U."/>
            <person name="Grimwood J."/>
            <person name="Chapman J.A."/>
            <person name="Shapiro H."/>
            <person name="Aerts A."/>
            <person name="Otillar R.P."/>
            <person name="Terry A.Y."/>
            <person name="Boore J.L."/>
            <person name="Simakov O."/>
            <person name="Marletaz F."/>
            <person name="Cho S.-J."/>
            <person name="Edsinger-Gonzales E."/>
            <person name="Havlak P."/>
            <person name="Kuo D.-H."/>
            <person name="Larsson T."/>
            <person name="Lv J."/>
            <person name="Arendt D."/>
            <person name="Savage R."/>
            <person name="Osoegawa K."/>
            <person name="de Jong P."/>
            <person name="Lindberg D.R."/>
            <person name="Seaver E.C."/>
            <person name="Weisblat D.A."/>
            <person name="Putnam N.H."/>
            <person name="Grigoriev I.V."/>
            <person name="Rokhsar D.S."/>
        </authorList>
    </citation>
    <scope>NUCLEOTIDE SEQUENCE</scope>
    <source>
        <strain evidence="5">I ESC-2004</strain>
    </source>
</reference>
<dbReference type="EMBL" id="AMQN01002227">
    <property type="status" value="NOT_ANNOTATED_CDS"/>
    <property type="molecule type" value="Genomic_DNA"/>
</dbReference>
<dbReference type="OMA" id="EHTFPQM"/>
<dbReference type="InterPro" id="IPR036322">
    <property type="entry name" value="WD40_repeat_dom_sf"/>
</dbReference>
<organism evidence="3">
    <name type="scientific">Capitella teleta</name>
    <name type="common">Polychaete worm</name>
    <dbReference type="NCBI Taxonomy" id="283909"/>
    <lineage>
        <taxon>Eukaryota</taxon>
        <taxon>Metazoa</taxon>
        <taxon>Spiralia</taxon>
        <taxon>Lophotrochozoa</taxon>
        <taxon>Annelida</taxon>
        <taxon>Polychaeta</taxon>
        <taxon>Sedentaria</taxon>
        <taxon>Scolecida</taxon>
        <taxon>Capitellidae</taxon>
        <taxon>Capitella</taxon>
    </lineage>
</organism>
<reference evidence="3 5" key="2">
    <citation type="journal article" date="2013" name="Nature">
        <title>Insights into bilaterian evolution from three spiralian genomes.</title>
        <authorList>
            <person name="Simakov O."/>
            <person name="Marletaz F."/>
            <person name="Cho S.J."/>
            <person name="Edsinger-Gonzales E."/>
            <person name="Havlak P."/>
            <person name="Hellsten U."/>
            <person name="Kuo D.H."/>
            <person name="Larsson T."/>
            <person name="Lv J."/>
            <person name="Arendt D."/>
            <person name="Savage R."/>
            <person name="Osoegawa K."/>
            <person name="de Jong P."/>
            <person name="Grimwood J."/>
            <person name="Chapman J.A."/>
            <person name="Shapiro H."/>
            <person name="Aerts A."/>
            <person name="Otillar R.P."/>
            <person name="Terry A.Y."/>
            <person name="Boore J.L."/>
            <person name="Grigoriev I.V."/>
            <person name="Lindberg D.R."/>
            <person name="Seaver E.C."/>
            <person name="Weisblat D.A."/>
            <person name="Putnam N.H."/>
            <person name="Rokhsar D.S."/>
        </authorList>
    </citation>
    <scope>NUCLEOTIDE SEQUENCE</scope>
    <source>
        <strain evidence="3 5">I ESC-2004</strain>
    </source>
</reference>
<dbReference type="EMBL" id="KB308725">
    <property type="protein sequence ID" value="ELT96787.1"/>
    <property type="molecule type" value="Genomic_DNA"/>
</dbReference>
<evidence type="ECO:0000256" key="1">
    <source>
        <dbReference type="PROSITE-ProRule" id="PRU00221"/>
    </source>
</evidence>
<dbReference type="Pfam" id="PF00400">
    <property type="entry name" value="WD40"/>
    <property type="match status" value="5"/>
</dbReference>
<dbReference type="Proteomes" id="UP000014760">
    <property type="component" value="Unassembled WGS sequence"/>
</dbReference>
<keyword evidence="5" id="KW-1185">Reference proteome</keyword>
<dbReference type="PANTHER" id="PTHR19847">
    <property type="entry name" value="DDB1- AND CUL4-ASSOCIATED FACTOR 11"/>
    <property type="match status" value="1"/>
</dbReference>
<dbReference type="HOGENOM" id="CLU_014280_3_1_1"/>
<dbReference type="GO" id="GO:0080008">
    <property type="term" value="C:Cul4-RING E3 ubiquitin ligase complex"/>
    <property type="evidence" value="ECO:0007669"/>
    <property type="project" value="TreeGrafter"/>
</dbReference>
<dbReference type="InterPro" id="IPR051859">
    <property type="entry name" value="DCAF"/>
</dbReference>
<protein>
    <submittedName>
        <fullName evidence="3 4">Uncharacterized protein</fullName>
    </submittedName>
</protein>
<feature type="repeat" description="WD" evidence="1">
    <location>
        <begin position="297"/>
        <end position="330"/>
    </location>
</feature>
<dbReference type="FunCoup" id="R7TT43">
    <property type="interactions" value="497"/>
</dbReference>
<dbReference type="EnsemblMetazoa" id="CapteT225127">
    <property type="protein sequence ID" value="CapteP225127"/>
    <property type="gene ID" value="CapteG225127"/>
</dbReference>
<gene>
    <name evidence="3" type="ORF">CAPTEDRAFT_225127</name>
</gene>
<dbReference type="FunFam" id="2.130.10.10:FF:000492">
    <property type="entry name" value="LEC14B homolog isoform X2"/>
    <property type="match status" value="1"/>
</dbReference>
<dbReference type="SUPFAM" id="SSF50978">
    <property type="entry name" value="WD40 repeat-like"/>
    <property type="match status" value="1"/>
</dbReference>
<keyword evidence="1" id="KW-0853">WD repeat</keyword>
<evidence type="ECO:0000256" key="2">
    <source>
        <dbReference type="SAM" id="MobiDB-lite"/>
    </source>
</evidence>
<feature type="repeat" description="WD" evidence="1">
    <location>
        <begin position="474"/>
        <end position="505"/>
    </location>
</feature>
<dbReference type="PROSITE" id="PS50294">
    <property type="entry name" value="WD_REPEATS_REGION"/>
    <property type="match status" value="3"/>
</dbReference>
<dbReference type="PANTHER" id="PTHR19847:SF7">
    <property type="entry name" value="DDB1- AND CUL4-ASSOCIATED FACTOR 11"/>
    <property type="match status" value="1"/>
</dbReference>
<feature type="region of interest" description="Disordered" evidence="2">
    <location>
        <begin position="1"/>
        <end position="44"/>
    </location>
</feature>
<dbReference type="InterPro" id="IPR001680">
    <property type="entry name" value="WD40_rpt"/>
</dbReference>
<sequence length="558" mass="63036">MGSGNSSDDRRNMDEGDPPPLAEGSESERRDSASSTASGLLPDNPDLASILSYLIRSGQVRILSSDHEGNEDEDEEDFRSVARANPVPGAMAPPDTHRLDKSDLQQQVMLSSGQRMPSLSPKKSMSRLLHGREIGLGHGAFSRGNQCAVASNYLPNSYEVVARYRHKAFCGLFSQEGDIFLTACQDRNVRVYDTSCGNFKLRKQVAAKDVGWSILDVAFSPDGHYMIYSSWSDAIHLCSVDEDRDTHESLRVYPLSDNSFCLFSLTFSQDNQEIMAGANDGCIYVYDRESNSRTLRIDAHEDDVNAVAFADASSQILFSGSDDGLCKVWDRRTLREEDPLPVGTLAGHSDGITYIDSKKDNRYVISNSKDQTIKLWDLRCFSSDDAVTATRREVAKQNWDYRWQQVPGRVHKRKVTLPGDSSLMTYRGHCILNTLVRCHFSPAFTTGQRYIYTGCATGAVIVYDVLTGEQVKHMEGHMACVRDVSWHPYENTIMSTSWDSTVNRWFYEEEENDEGDFRISDDDDDDDEGDTRAKRHNLKRKEKRMPLLKRRLQRLIYL</sequence>
<dbReference type="GO" id="GO:0043161">
    <property type="term" value="P:proteasome-mediated ubiquitin-dependent protein catabolic process"/>
    <property type="evidence" value="ECO:0007669"/>
    <property type="project" value="TreeGrafter"/>
</dbReference>
<dbReference type="InterPro" id="IPR015943">
    <property type="entry name" value="WD40/YVTN_repeat-like_dom_sf"/>
</dbReference>
<feature type="repeat" description="WD" evidence="1">
    <location>
        <begin position="345"/>
        <end position="379"/>
    </location>
</feature>
<name>R7TT43_CAPTE</name>
<dbReference type="Gene3D" id="2.130.10.10">
    <property type="entry name" value="YVTN repeat-like/Quinoprotein amine dehydrogenase"/>
    <property type="match status" value="2"/>
</dbReference>
<dbReference type="OrthoDB" id="63070at2759"/>
<dbReference type="SMART" id="SM00320">
    <property type="entry name" value="WD40"/>
    <property type="match status" value="7"/>
</dbReference>